<evidence type="ECO:0000313" key="2">
    <source>
        <dbReference type="Proteomes" id="UP000814128"/>
    </source>
</evidence>
<reference evidence="1" key="2">
    <citation type="journal article" date="2022" name="New Phytol.">
        <title>Evolutionary transition to the ectomycorrhizal habit in the genomes of a hyperdiverse lineage of mushroom-forming fungi.</title>
        <authorList>
            <person name="Looney B."/>
            <person name="Miyauchi S."/>
            <person name="Morin E."/>
            <person name="Drula E."/>
            <person name="Courty P.E."/>
            <person name="Kohler A."/>
            <person name="Kuo A."/>
            <person name="LaButti K."/>
            <person name="Pangilinan J."/>
            <person name="Lipzen A."/>
            <person name="Riley R."/>
            <person name="Andreopoulos W."/>
            <person name="He G."/>
            <person name="Johnson J."/>
            <person name="Nolan M."/>
            <person name="Tritt A."/>
            <person name="Barry K.W."/>
            <person name="Grigoriev I.V."/>
            <person name="Nagy L.G."/>
            <person name="Hibbett D."/>
            <person name="Henrissat B."/>
            <person name="Matheny P.B."/>
            <person name="Labbe J."/>
            <person name="Martin F.M."/>
        </authorList>
    </citation>
    <scope>NUCLEOTIDE SEQUENCE</scope>
    <source>
        <strain evidence="1">EC-137</strain>
    </source>
</reference>
<accession>A0ACB8QXX1</accession>
<evidence type="ECO:0000313" key="1">
    <source>
        <dbReference type="EMBL" id="KAI0036091.1"/>
    </source>
</evidence>
<sequence>MSWNRSGYSSDYPSWQPSQYHHQQQSQQNQQHPQHQHQRQHQVQHHRLQQQHLSTGTQPHASASSWPTSDFMTLPSSQSILSVASTSHSQSSGYGTTDSGRHTAYTSSPDTSLSHSYPPDDARFGPPASTAPVLYSLPPNFDARSPSSPPVKLEPVDEVRASATGLGFVMEEPLPRGGGSAVMAASDSFPLAGEAQVPLRATQASKEMRGMMSVFRLNPFAIQGGVPEPAPEARPLSAPGEVIQWQLPWTEQVAEHTEERDDAEIDAWTTEVEYGYPLAQAMPAYGDEAYRQAHSRAGGAFDVPASMPPRGDYRALQQQQTHPSQRYGPWEPRFRAHTSSSTGSRSTTAGTYSDVFEDQDEFFRTAAGAPQHANTLRRLDEHGHGGGYYS</sequence>
<organism evidence="1 2">
    <name type="scientific">Vararia minispora EC-137</name>
    <dbReference type="NCBI Taxonomy" id="1314806"/>
    <lineage>
        <taxon>Eukaryota</taxon>
        <taxon>Fungi</taxon>
        <taxon>Dikarya</taxon>
        <taxon>Basidiomycota</taxon>
        <taxon>Agaricomycotina</taxon>
        <taxon>Agaricomycetes</taxon>
        <taxon>Russulales</taxon>
        <taxon>Lachnocladiaceae</taxon>
        <taxon>Vararia</taxon>
    </lineage>
</organism>
<dbReference type="EMBL" id="MU273475">
    <property type="protein sequence ID" value="KAI0036091.1"/>
    <property type="molecule type" value="Genomic_DNA"/>
</dbReference>
<keyword evidence="2" id="KW-1185">Reference proteome</keyword>
<name>A0ACB8QXX1_9AGAM</name>
<dbReference type="Proteomes" id="UP000814128">
    <property type="component" value="Unassembled WGS sequence"/>
</dbReference>
<comment type="caution">
    <text evidence="1">The sequence shown here is derived from an EMBL/GenBank/DDBJ whole genome shotgun (WGS) entry which is preliminary data.</text>
</comment>
<proteinExistence type="predicted"/>
<protein>
    <submittedName>
        <fullName evidence="1">Uncharacterized protein</fullName>
    </submittedName>
</protein>
<reference evidence="1" key="1">
    <citation type="submission" date="2021-02" db="EMBL/GenBank/DDBJ databases">
        <authorList>
            <consortium name="DOE Joint Genome Institute"/>
            <person name="Ahrendt S."/>
            <person name="Looney B.P."/>
            <person name="Miyauchi S."/>
            <person name="Morin E."/>
            <person name="Drula E."/>
            <person name="Courty P.E."/>
            <person name="Chicoki N."/>
            <person name="Fauchery L."/>
            <person name="Kohler A."/>
            <person name="Kuo A."/>
            <person name="Labutti K."/>
            <person name="Pangilinan J."/>
            <person name="Lipzen A."/>
            <person name="Riley R."/>
            <person name="Andreopoulos W."/>
            <person name="He G."/>
            <person name="Johnson J."/>
            <person name="Barry K.W."/>
            <person name="Grigoriev I.V."/>
            <person name="Nagy L."/>
            <person name="Hibbett D."/>
            <person name="Henrissat B."/>
            <person name="Matheny P.B."/>
            <person name="Labbe J."/>
            <person name="Martin F."/>
        </authorList>
    </citation>
    <scope>NUCLEOTIDE SEQUENCE</scope>
    <source>
        <strain evidence="1">EC-137</strain>
    </source>
</reference>
<gene>
    <name evidence="1" type="ORF">K488DRAFT_67859</name>
</gene>